<dbReference type="Proteomes" id="UP000030762">
    <property type="component" value="Unassembled WGS sequence"/>
</dbReference>
<dbReference type="PANTHER" id="PTHR19432">
    <property type="entry name" value="SUGAR TRANSPORTER"/>
    <property type="match status" value="1"/>
</dbReference>
<evidence type="ECO:0000313" key="7">
    <source>
        <dbReference type="Proteomes" id="UP000030762"/>
    </source>
</evidence>
<dbReference type="GO" id="GO:0016020">
    <property type="term" value="C:membrane"/>
    <property type="evidence" value="ECO:0007669"/>
    <property type="project" value="UniProtKB-SubCell"/>
</dbReference>
<dbReference type="EMBL" id="JH767134">
    <property type="protein sequence ID" value="EQC41518.1"/>
    <property type="molecule type" value="Genomic_DNA"/>
</dbReference>
<sequence>MGLEDGKDYEAVATPIDKGLDDEPAVDKHIEGCSIPFMILLCAPKMAMNMAWAAQWAALGPVLQILLDSSWVQVVQLVGPTSGLLVAPTIGVLSDACTSKYGRRRPRSATPTQP</sequence>
<protein>
    <submittedName>
        <fullName evidence="6">Uncharacterized protein</fullName>
    </submittedName>
</protein>
<evidence type="ECO:0000256" key="2">
    <source>
        <dbReference type="ARBA" id="ARBA00022448"/>
    </source>
</evidence>
<keyword evidence="7" id="KW-1185">Reference proteome</keyword>
<evidence type="ECO:0000256" key="3">
    <source>
        <dbReference type="ARBA" id="ARBA00022692"/>
    </source>
</evidence>
<proteinExistence type="predicted"/>
<dbReference type="OrthoDB" id="127539at2759"/>
<dbReference type="PANTHER" id="PTHR19432:SF26">
    <property type="entry name" value="MAJOR FACILITATOR SUPERFAMILY (MFS) PROFILE DOMAIN-CONTAINING PROTEIN"/>
    <property type="match status" value="1"/>
</dbReference>
<organism evidence="6 7">
    <name type="scientific">Saprolegnia diclina (strain VS20)</name>
    <dbReference type="NCBI Taxonomy" id="1156394"/>
    <lineage>
        <taxon>Eukaryota</taxon>
        <taxon>Sar</taxon>
        <taxon>Stramenopiles</taxon>
        <taxon>Oomycota</taxon>
        <taxon>Saprolegniomycetes</taxon>
        <taxon>Saprolegniales</taxon>
        <taxon>Saprolegniaceae</taxon>
        <taxon>Saprolegnia</taxon>
    </lineage>
</organism>
<evidence type="ECO:0000256" key="5">
    <source>
        <dbReference type="ARBA" id="ARBA00023136"/>
    </source>
</evidence>
<dbReference type="GO" id="GO:0008506">
    <property type="term" value="F:sucrose:proton symporter activity"/>
    <property type="evidence" value="ECO:0007669"/>
    <property type="project" value="TreeGrafter"/>
</dbReference>
<dbReference type="RefSeq" id="XP_008605232.1">
    <property type="nucleotide sequence ID" value="XM_008607010.1"/>
</dbReference>
<gene>
    <name evidence="6" type="ORF">SDRG_01483</name>
</gene>
<evidence type="ECO:0000313" key="6">
    <source>
        <dbReference type="EMBL" id="EQC41518.1"/>
    </source>
</evidence>
<dbReference type="eggNOG" id="KOG0637">
    <property type="taxonomic scope" value="Eukaryota"/>
</dbReference>
<keyword evidence="3" id="KW-0812">Transmembrane</keyword>
<reference evidence="6 7" key="1">
    <citation type="submission" date="2012-04" db="EMBL/GenBank/DDBJ databases">
        <title>The Genome Sequence of Saprolegnia declina VS20.</title>
        <authorList>
            <consortium name="The Broad Institute Genome Sequencing Platform"/>
            <person name="Russ C."/>
            <person name="Nusbaum C."/>
            <person name="Tyler B."/>
            <person name="van West P."/>
            <person name="Dieguez-Uribeondo J."/>
            <person name="de Bruijn I."/>
            <person name="Tripathy S."/>
            <person name="Jiang R."/>
            <person name="Young S.K."/>
            <person name="Zeng Q."/>
            <person name="Gargeya S."/>
            <person name="Fitzgerald M."/>
            <person name="Haas B."/>
            <person name="Abouelleil A."/>
            <person name="Alvarado L."/>
            <person name="Arachchi H.M."/>
            <person name="Berlin A."/>
            <person name="Chapman S.B."/>
            <person name="Goldberg J."/>
            <person name="Griggs A."/>
            <person name="Gujja S."/>
            <person name="Hansen M."/>
            <person name="Howarth C."/>
            <person name="Imamovic A."/>
            <person name="Larimer J."/>
            <person name="McCowen C."/>
            <person name="Montmayeur A."/>
            <person name="Murphy C."/>
            <person name="Neiman D."/>
            <person name="Pearson M."/>
            <person name="Priest M."/>
            <person name="Roberts A."/>
            <person name="Saif S."/>
            <person name="Shea T."/>
            <person name="Sisk P."/>
            <person name="Sykes S."/>
            <person name="Wortman J."/>
            <person name="Nusbaum C."/>
            <person name="Birren B."/>
        </authorList>
    </citation>
    <scope>NUCLEOTIDE SEQUENCE [LARGE SCALE GENOMIC DNA]</scope>
    <source>
        <strain evidence="6 7">VS20</strain>
    </source>
</reference>
<dbReference type="VEuPathDB" id="FungiDB:SDRG_01483"/>
<keyword evidence="2" id="KW-0813">Transport</keyword>
<name>T0S8E1_SAPDV</name>
<evidence type="ECO:0000256" key="1">
    <source>
        <dbReference type="ARBA" id="ARBA00004141"/>
    </source>
</evidence>
<accession>T0S8E1</accession>
<keyword evidence="5" id="KW-0472">Membrane</keyword>
<comment type="subcellular location">
    <subcellularLocation>
        <location evidence="1">Membrane</location>
        <topology evidence="1">Multi-pass membrane protein</topology>
    </subcellularLocation>
</comment>
<keyword evidence="4" id="KW-1133">Transmembrane helix</keyword>
<dbReference type="AlphaFoldDB" id="T0S8E1"/>
<dbReference type="OMA" id="DKHIEGC"/>
<dbReference type="GeneID" id="19942210"/>
<dbReference type="InParanoid" id="T0S8E1"/>
<evidence type="ECO:0000256" key="4">
    <source>
        <dbReference type="ARBA" id="ARBA00022989"/>
    </source>
</evidence>